<proteinExistence type="predicted"/>
<dbReference type="EMBL" id="JBBNAF010000004">
    <property type="protein sequence ID" value="KAK9150924.1"/>
    <property type="molecule type" value="Genomic_DNA"/>
</dbReference>
<reference evidence="1 2" key="1">
    <citation type="submission" date="2024-01" db="EMBL/GenBank/DDBJ databases">
        <title>Genome assemblies of Stephania.</title>
        <authorList>
            <person name="Yang L."/>
        </authorList>
    </citation>
    <scope>NUCLEOTIDE SEQUENCE [LARGE SCALE GENOMIC DNA]</scope>
    <source>
        <strain evidence="1">YNDBR</strain>
        <tissue evidence="1">Leaf</tissue>
    </source>
</reference>
<evidence type="ECO:0000313" key="2">
    <source>
        <dbReference type="Proteomes" id="UP001420932"/>
    </source>
</evidence>
<dbReference type="Proteomes" id="UP001420932">
    <property type="component" value="Unassembled WGS sequence"/>
</dbReference>
<comment type="caution">
    <text evidence="1">The sequence shown here is derived from an EMBL/GenBank/DDBJ whole genome shotgun (WGS) entry which is preliminary data.</text>
</comment>
<evidence type="ECO:0000313" key="1">
    <source>
        <dbReference type="EMBL" id="KAK9150924.1"/>
    </source>
</evidence>
<gene>
    <name evidence="1" type="ORF">Syun_009233</name>
</gene>
<name>A0AAP0PQG3_9MAGN</name>
<dbReference type="AlphaFoldDB" id="A0AAP0PQG3"/>
<keyword evidence="2" id="KW-1185">Reference proteome</keyword>
<protein>
    <submittedName>
        <fullName evidence="1">Uncharacterized protein</fullName>
    </submittedName>
</protein>
<organism evidence="1 2">
    <name type="scientific">Stephania yunnanensis</name>
    <dbReference type="NCBI Taxonomy" id="152371"/>
    <lineage>
        <taxon>Eukaryota</taxon>
        <taxon>Viridiplantae</taxon>
        <taxon>Streptophyta</taxon>
        <taxon>Embryophyta</taxon>
        <taxon>Tracheophyta</taxon>
        <taxon>Spermatophyta</taxon>
        <taxon>Magnoliopsida</taxon>
        <taxon>Ranunculales</taxon>
        <taxon>Menispermaceae</taxon>
        <taxon>Menispermoideae</taxon>
        <taxon>Cissampelideae</taxon>
        <taxon>Stephania</taxon>
    </lineage>
</organism>
<sequence length="49" mass="5640">MLFFLRLLLGSLVISTPTYLLYLRCLDGINFHTHKDAKIKGHNQVVHVC</sequence>
<accession>A0AAP0PQG3</accession>